<evidence type="ECO:0008006" key="5">
    <source>
        <dbReference type="Google" id="ProtNLM"/>
    </source>
</evidence>
<dbReference type="PANTHER" id="PTHR15544:SF0">
    <property type="entry name" value="TETRATRICOPEPTIDE REPEAT PROTEIN 33"/>
    <property type="match status" value="1"/>
</dbReference>
<dbReference type="Proteomes" id="UP001642487">
    <property type="component" value="Chromosome 11"/>
</dbReference>
<evidence type="ECO:0000313" key="3">
    <source>
        <dbReference type="EMBL" id="CAK9313562.1"/>
    </source>
</evidence>
<dbReference type="Gene3D" id="1.25.40.10">
    <property type="entry name" value="Tetratricopeptide repeat domain"/>
    <property type="match status" value="1"/>
</dbReference>
<keyword evidence="4" id="KW-1185">Reference proteome</keyword>
<sequence>MSAWAFSPMMRFDPLLIENLSIRSECEKSSACSYRGLETTMKLTWKNKGNSKKRSLAAVSSRSNLPFEVPVEAEEHDRANRQDKEVNLEAVDRKEDGASDRSFSDLKRLAESFQAQGDTLAEGGKFREALGKWETAITLMPENAVLHEQKAQVLLEVGEAWGALKAATRATDLDPSWAEAWITLGRAQLNFGEPDSAIESFDRALAIKPDSGDARDDRRTAMHLIKRRKQLHSAGLSSSKNRYLVGEKLNNADDS</sequence>
<evidence type="ECO:0000256" key="1">
    <source>
        <dbReference type="PROSITE-ProRule" id="PRU00339"/>
    </source>
</evidence>
<feature type="repeat" description="TPR" evidence="1">
    <location>
        <begin position="178"/>
        <end position="211"/>
    </location>
</feature>
<accession>A0ABP0XZH3</accession>
<dbReference type="InterPro" id="IPR011990">
    <property type="entry name" value="TPR-like_helical_dom_sf"/>
</dbReference>
<protein>
    <recommendedName>
        <fullName evidence="5">Tetratricopeptide repeat protein 33</fullName>
    </recommendedName>
</protein>
<evidence type="ECO:0000313" key="4">
    <source>
        <dbReference type="Proteomes" id="UP001642487"/>
    </source>
</evidence>
<dbReference type="PROSITE" id="PS50293">
    <property type="entry name" value="TPR_REGION"/>
    <property type="match status" value="1"/>
</dbReference>
<dbReference type="SMART" id="SM00028">
    <property type="entry name" value="TPR"/>
    <property type="match status" value="3"/>
</dbReference>
<dbReference type="PROSITE" id="PS50005">
    <property type="entry name" value="TPR"/>
    <property type="match status" value="2"/>
</dbReference>
<feature type="repeat" description="TPR" evidence="1">
    <location>
        <begin position="110"/>
        <end position="143"/>
    </location>
</feature>
<feature type="region of interest" description="Disordered" evidence="2">
    <location>
        <begin position="73"/>
        <end position="99"/>
    </location>
</feature>
<organism evidence="3 4">
    <name type="scientific">Citrullus colocynthis</name>
    <name type="common">colocynth</name>
    <dbReference type="NCBI Taxonomy" id="252529"/>
    <lineage>
        <taxon>Eukaryota</taxon>
        <taxon>Viridiplantae</taxon>
        <taxon>Streptophyta</taxon>
        <taxon>Embryophyta</taxon>
        <taxon>Tracheophyta</taxon>
        <taxon>Spermatophyta</taxon>
        <taxon>Magnoliopsida</taxon>
        <taxon>eudicotyledons</taxon>
        <taxon>Gunneridae</taxon>
        <taxon>Pentapetalae</taxon>
        <taxon>rosids</taxon>
        <taxon>fabids</taxon>
        <taxon>Cucurbitales</taxon>
        <taxon>Cucurbitaceae</taxon>
        <taxon>Benincaseae</taxon>
        <taxon>Citrullus</taxon>
    </lineage>
</organism>
<dbReference type="InterPro" id="IPR019734">
    <property type="entry name" value="TPR_rpt"/>
</dbReference>
<gene>
    <name evidence="3" type="ORF">CITCOLO1_LOCUS5286</name>
</gene>
<reference evidence="3 4" key="1">
    <citation type="submission" date="2024-03" db="EMBL/GenBank/DDBJ databases">
        <authorList>
            <person name="Gkanogiannis A."/>
            <person name="Becerra Lopez-Lavalle L."/>
        </authorList>
    </citation>
    <scope>NUCLEOTIDE SEQUENCE [LARGE SCALE GENOMIC DNA]</scope>
</reference>
<dbReference type="PANTHER" id="PTHR15544">
    <property type="entry name" value="OSMOSIS RESPONSIVE FACTOR"/>
    <property type="match status" value="1"/>
</dbReference>
<keyword evidence="1" id="KW-0802">TPR repeat</keyword>
<dbReference type="EMBL" id="OZ021745">
    <property type="protein sequence ID" value="CAK9313562.1"/>
    <property type="molecule type" value="Genomic_DNA"/>
</dbReference>
<dbReference type="SUPFAM" id="SSF48452">
    <property type="entry name" value="TPR-like"/>
    <property type="match status" value="1"/>
</dbReference>
<proteinExistence type="predicted"/>
<dbReference type="InterPro" id="IPR052658">
    <property type="entry name" value="TPR-containing"/>
</dbReference>
<evidence type="ECO:0000256" key="2">
    <source>
        <dbReference type="SAM" id="MobiDB-lite"/>
    </source>
</evidence>
<dbReference type="Pfam" id="PF13432">
    <property type="entry name" value="TPR_16"/>
    <property type="match status" value="1"/>
</dbReference>
<name>A0ABP0XZH3_9ROSI</name>